<keyword evidence="8" id="KW-1185">Reference proteome</keyword>
<sequence length="389" mass="43771">MASYSYDNVSELFGVELKDKQKEILDAILLKQHTVAILPTGYGKSLPYQMYIPVMKDRQNETSTEEIQKVVVCCPLVALMQDQVNRLQGVAGLRVEYKGNSPEGDEKIKAGDVDIIFASPESLVGDPKWRSILQNLNVGLLVVDEFHTIATWGGDEIDEEEAVFRKWFRHVGEFRSLHPSATVLALSATCTKTIKKRVMKVLGLNINDTKFVTVSPDKPNIKLCARKIDQDIASAMYWLVSAANFSNSVLPKILIYCKSIADVANIYFYLHSEFDNKNVIEMFHSETTVEKKKYIIDELSKSDSEMKVIVATSALGMGIDIKSCHSVIMYGPPSNVVDLVQELGRVGRDGQQSCATVLFNCRQLRHVDKDVKLFLENNDCRRRNILAHF</sequence>
<evidence type="ECO:0000256" key="1">
    <source>
        <dbReference type="ARBA" id="ARBA00005446"/>
    </source>
</evidence>
<evidence type="ECO:0000313" key="8">
    <source>
        <dbReference type="Proteomes" id="UP000694844"/>
    </source>
</evidence>
<evidence type="ECO:0000256" key="4">
    <source>
        <dbReference type="ARBA" id="ARBA00034617"/>
    </source>
</evidence>
<keyword evidence="3" id="KW-0067">ATP-binding</keyword>
<evidence type="ECO:0000259" key="7">
    <source>
        <dbReference type="PROSITE" id="PS51194"/>
    </source>
</evidence>
<dbReference type="Gene3D" id="3.40.50.300">
    <property type="entry name" value="P-loop containing nucleotide triphosphate hydrolases"/>
    <property type="match status" value="2"/>
</dbReference>
<dbReference type="SMART" id="SM00487">
    <property type="entry name" value="DEXDc"/>
    <property type="match status" value="1"/>
</dbReference>
<dbReference type="InterPro" id="IPR001650">
    <property type="entry name" value="Helicase_C-like"/>
</dbReference>
<evidence type="ECO:0000256" key="3">
    <source>
        <dbReference type="ARBA" id="ARBA00022840"/>
    </source>
</evidence>
<dbReference type="GO" id="GO:0003676">
    <property type="term" value="F:nucleic acid binding"/>
    <property type="evidence" value="ECO:0007669"/>
    <property type="project" value="InterPro"/>
</dbReference>
<evidence type="ECO:0000259" key="6">
    <source>
        <dbReference type="PROSITE" id="PS51192"/>
    </source>
</evidence>
<dbReference type="SUPFAM" id="SSF52540">
    <property type="entry name" value="P-loop containing nucleoside triphosphate hydrolases"/>
    <property type="match status" value="1"/>
</dbReference>
<evidence type="ECO:0000256" key="5">
    <source>
        <dbReference type="ARBA" id="ARBA00034808"/>
    </source>
</evidence>
<dbReference type="GO" id="GO:0000723">
    <property type="term" value="P:telomere maintenance"/>
    <property type="evidence" value="ECO:0007669"/>
    <property type="project" value="TreeGrafter"/>
</dbReference>
<dbReference type="PANTHER" id="PTHR13710">
    <property type="entry name" value="DNA HELICASE RECQ FAMILY MEMBER"/>
    <property type="match status" value="1"/>
</dbReference>
<feature type="domain" description="Helicase ATP-binding" evidence="6">
    <location>
        <begin position="25"/>
        <end position="208"/>
    </location>
</feature>
<dbReference type="GO" id="GO:0005737">
    <property type="term" value="C:cytoplasm"/>
    <property type="evidence" value="ECO:0007669"/>
    <property type="project" value="TreeGrafter"/>
</dbReference>
<comment type="catalytic activity">
    <reaction evidence="4">
        <text>Couples ATP hydrolysis with the unwinding of duplex DNA by translocating in the 3'-5' direction.</text>
        <dbReference type="EC" id="5.6.2.4"/>
    </reaction>
</comment>
<dbReference type="InterPro" id="IPR014001">
    <property type="entry name" value="Helicase_ATP-bd"/>
</dbReference>
<reference evidence="9" key="1">
    <citation type="submission" date="2025-08" db="UniProtKB">
        <authorList>
            <consortium name="RefSeq"/>
        </authorList>
    </citation>
    <scope>IDENTIFICATION</scope>
    <source>
        <tissue evidence="9">Whole sample</tissue>
    </source>
</reference>
<dbReference type="SMART" id="SM00490">
    <property type="entry name" value="HELICc"/>
    <property type="match status" value="1"/>
</dbReference>
<protein>
    <recommendedName>
        <fullName evidence="5">DNA 3'-5' helicase</fullName>
        <ecNumber evidence="5">5.6.2.4</ecNumber>
    </recommendedName>
</protein>
<dbReference type="PROSITE" id="PS51192">
    <property type="entry name" value="HELICASE_ATP_BIND_1"/>
    <property type="match status" value="1"/>
</dbReference>
<dbReference type="GO" id="GO:0043138">
    <property type="term" value="F:3'-5' DNA helicase activity"/>
    <property type="evidence" value="ECO:0007669"/>
    <property type="project" value="UniProtKB-EC"/>
</dbReference>
<dbReference type="EC" id="5.6.2.4" evidence="5"/>
<dbReference type="InterPro" id="IPR011545">
    <property type="entry name" value="DEAD/DEAH_box_helicase_dom"/>
</dbReference>
<dbReference type="GO" id="GO:0005694">
    <property type="term" value="C:chromosome"/>
    <property type="evidence" value="ECO:0007669"/>
    <property type="project" value="TreeGrafter"/>
</dbReference>
<dbReference type="PROSITE" id="PS51194">
    <property type="entry name" value="HELICASE_CTER"/>
    <property type="match status" value="1"/>
</dbReference>
<proteinExistence type="inferred from homology"/>
<dbReference type="OrthoDB" id="6107726at2759"/>
<dbReference type="InterPro" id="IPR027417">
    <property type="entry name" value="P-loop_NTPase"/>
</dbReference>
<name>A0A8B8BXV1_CRAVI</name>
<dbReference type="GO" id="GO:0005524">
    <property type="term" value="F:ATP binding"/>
    <property type="evidence" value="ECO:0007669"/>
    <property type="project" value="UniProtKB-KW"/>
</dbReference>
<evidence type="ECO:0000313" key="9">
    <source>
        <dbReference type="RefSeq" id="XP_022307671.1"/>
    </source>
</evidence>
<dbReference type="GO" id="GO:0009378">
    <property type="term" value="F:four-way junction helicase activity"/>
    <property type="evidence" value="ECO:0007669"/>
    <property type="project" value="TreeGrafter"/>
</dbReference>
<dbReference type="Pfam" id="PF00271">
    <property type="entry name" value="Helicase_C"/>
    <property type="match status" value="1"/>
</dbReference>
<organism evidence="8 9">
    <name type="scientific">Crassostrea virginica</name>
    <name type="common">Eastern oyster</name>
    <dbReference type="NCBI Taxonomy" id="6565"/>
    <lineage>
        <taxon>Eukaryota</taxon>
        <taxon>Metazoa</taxon>
        <taxon>Spiralia</taxon>
        <taxon>Lophotrochozoa</taxon>
        <taxon>Mollusca</taxon>
        <taxon>Bivalvia</taxon>
        <taxon>Autobranchia</taxon>
        <taxon>Pteriomorphia</taxon>
        <taxon>Ostreida</taxon>
        <taxon>Ostreoidea</taxon>
        <taxon>Ostreidae</taxon>
        <taxon>Crassostrea</taxon>
    </lineage>
</organism>
<dbReference type="Pfam" id="PF00270">
    <property type="entry name" value="DEAD"/>
    <property type="match status" value="1"/>
</dbReference>
<dbReference type="GO" id="GO:0000724">
    <property type="term" value="P:double-strand break repair via homologous recombination"/>
    <property type="evidence" value="ECO:0007669"/>
    <property type="project" value="TreeGrafter"/>
</dbReference>
<gene>
    <name evidence="9" type="primary">LOC111113671</name>
</gene>
<dbReference type="AlphaFoldDB" id="A0A8B8BXV1"/>
<keyword evidence="2" id="KW-0547">Nucleotide-binding</keyword>
<dbReference type="PANTHER" id="PTHR13710:SF157">
    <property type="entry name" value="DNA HELICASE"/>
    <property type="match status" value="1"/>
</dbReference>
<dbReference type="GO" id="GO:0005654">
    <property type="term" value="C:nucleoplasm"/>
    <property type="evidence" value="ECO:0007669"/>
    <property type="project" value="TreeGrafter"/>
</dbReference>
<dbReference type="GeneID" id="111113671"/>
<dbReference type="RefSeq" id="XP_022307671.1">
    <property type="nucleotide sequence ID" value="XM_022451963.1"/>
</dbReference>
<accession>A0A8B8BXV1</accession>
<dbReference type="Proteomes" id="UP000694844">
    <property type="component" value="Chromosome 9"/>
</dbReference>
<comment type="similarity">
    <text evidence="1">Belongs to the helicase family. RecQ subfamily.</text>
</comment>
<evidence type="ECO:0000256" key="2">
    <source>
        <dbReference type="ARBA" id="ARBA00022741"/>
    </source>
</evidence>
<dbReference type="KEGG" id="cvn:111113671"/>
<feature type="domain" description="Helicase C-terminal" evidence="7">
    <location>
        <begin position="231"/>
        <end position="386"/>
    </location>
</feature>